<evidence type="ECO:0000313" key="7">
    <source>
        <dbReference type="EMBL" id="QDP98793.1"/>
    </source>
</evidence>
<dbReference type="OrthoDB" id="1525146at2"/>
<evidence type="ECO:0000256" key="4">
    <source>
        <dbReference type="ARBA" id="ARBA00022842"/>
    </source>
</evidence>
<gene>
    <name evidence="7" type="ORF">FOE78_13330</name>
</gene>
<keyword evidence="4" id="KW-0460">Magnesium</keyword>
<accession>A0A516Q5T3</accession>
<dbReference type="GO" id="GO:0046872">
    <property type="term" value="F:metal ion binding"/>
    <property type="evidence" value="ECO:0007669"/>
    <property type="project" value="UniProtKB-KW"/>
</dbReference>
<keyword evidence="2" id="KW-0479">Metal-binding</keyword>
<dbReference type="InterPro" id="IPR029060">
    <property type="entry name" value="PIN-like_dom_sf"/>
</dbReference>
<evidence type="ECO:0000256" key="2">
    <source>
        <dbReference type="ARBA" id="ARBA00022723"/>
    </source>
</evidence>
<dbReference type="KEGG" id="mik:FOE78_13330"/>
<organism evidence="7 8">
    <name type="scientific">Microlunatus elymi</name>
    <dbReference type="NCBI Taxonomy" id="2596828"/>
    <lineage>
        <taxon>Bacteria</taxon>
        <taxon>Bacillati</taxon>
        <taxon>Actinomycetota</taxon>
        <taxon>Actinomycetes</taxon>
        <taxon>Propionibacteriales</taxon>
        <taxon>Propionibacteriaceae</taxon>
        <taxon>Microlunatus</taxon>
    </lineage>
</organism>
<dbReference type="CDD" id="cd09874">
    <property type="entry name" value="PIN_MT3492-like"/>
    <property type="match status" value="1"/>
</dbReference>
<dbReference type="GO" id="GO:0016787">
    <property type="term" value="F:hydrolase activity"/>
    <property type="evidence" value="ECO:0007669"/>
    <property type="project" value="UniProtKB-KW"/>
</dbReference>
<keyword evidence="8" id="KW-1185">Reference proteome</keyword>
<feature type="compositionally biased region" description="Basic and acidic residues" evidence="5">
    <location>
        <begin position="1"/>
        <end position="11"/>
    </location>
</feature>
<dbReference type="AlphaFoldDB" id="A0A516Q5T3"/>
<protein>
    <submittedName>
        <fullName evidence="7">Type II toxin-antitoxin system VapC family toxin</fullName>
    </submittedName>
</protein>
<evidence type="ECO:0000256" key="5">
    <source>
        <dbReference type="SAM" id="MobiDB-lite"/>
    </source>
</evidence>
<dbReference type="SUPFAM" id="SSF88723">
    <property type="entry name" value="PIN domain-like"/>
    <property type="match status" value="1"/>
</dbReference>
<proteinExistence type="predicted"/>
<feature type="region of interest" description="Disordered" evidence="5">
    <location>
        <begin position="1"/>
        <end position="27"/>
    </location>
</feature>
<reference evidence="7 8" key="1">
    <citation type="submission" date="2019-07" db="EMBL/GenBank/DDBJ databases">
        <title>Microlunatus dokdonensis sp. nov. isolated from the rhizospheric soil of the wild plant Elymus tsukushiensis.</title>
        <authorList>
            <person name="Ghim S.-Y."/>
            <person name="Hwang Y.-J."/>
            <person name="Son J.-S."/>
            <person name="Shin J.-H."/>
        </authorList>
    </citation>
    <scope>NUCLEOTIDE SEQUENCE [LARGE SCALE GENOMIC DNA]</scope>
    <source>
        <strain evidence="7 8">KUDC0627</strain>
    </source>
</reference>
<dbReference type="Proteomes" id="UP000319263">
    <property type="component" value="Chromosome"/>
</dbReference>
<dbReference type="Pfam" id="PF01850">
    <property type="entry name" value="PIN"/>
    <property type="match status" value="1"/>
</dbReference>
<evidence type="ECO:0000256" key="1">
    <source>
        <dbReference type="ARBA" id="ARBA00022722"/>
    </source>
</evidence>
<evidence type="ECO:0000259" key="6">
    <source>
        <dbReference type="Pfam" id="PF01850"/>
    </source>
</evidence>
<dbReference type="InterPro" id="IPR002716">
    <property type="entry name" value="PIN_dom"/>
</dbReference>
<dbReference type="EMBL" id="CP041692">
    <property type="protein sequence ID" value="QDP98793.1"/>
    <property type="molecule type" value="Genomic_DNA"/>
</dbReference>
<keyword evidence="1" id="KW-0540">Nuclease</keyword>
<name>A0A516Q5T3_9ACTN</name>
<sequence>MTDSVGDDHRRSQGRPVSSADPLSATASSGEPRYYYVDSSSWCKLLINEDESAALAAFVDHVHSVGGGFLSADLLVTEVWRTVHRIDHDSGNVAVDPANVTEVLNRVNLFTPDRSIYRDAAHLFAGQAVRSLDAIHVAQCLAVDADVFISYDERQLAAARSVGIKTHSPR</sequence>
<evidence type="ECO:0000313" key="8">
    <source>
        <dbReference type="Proteomes" id="UP000319263"/>
    </source>
</evidence>
<dbReference type="GO" id="GO:0004518">
    <property type="term" value="F:nuclease activity"/>
    <property type="evidence" value="ECO:0007669"/>
    <property type="project" value="UniProtKB-KW"/>
</dbReference>
<evidence type="ECO:0000256" key="3">
    <source>
        <dbReference type="ARBA" id="ARBA00022801"/>
    </source>
</evidence>
<dbReference type="Gene3D" id="3.40.50.1010">
    <property type="entry name" value="5'-nuclease"/>
    <property type="match status" value="1"/>
</dbReference>
<keyword evidence="3" id="KW-0378">Hydrolase</keyword>
<feature type="domain" description="PIN" evidence="6">
    <location>
        <begin position="35"/>
        <end position="159"/>
    </location>
</feature>